<dbReference type="InParanoid" id="A0A1Y2GS83"/>
<dbReference type="CDD" id="cd05471">
    <property type="entry name" value="pepsin_like"/>
    <property type="match status" value="1"/>
</dbReference>
<keyword evidence="7" id="KW-0732">Signal</keyword>
<sequence length="462" mass="48070">MKISLSAALVLALSSATVSASVITLPIKSYRNQEHLNAESLTKRYLERLERRAAPSFTTAPLTSIRQDIVYTVPLQLGTPPQDFNVLIDTGSPYTWVSSVECISAACLKSKRYSCSASSTCLASNTRFKAEYVDGDNVSGLYVAENYGIGSLKFRAIAAIATIHEARMPPTVDGIMGLWYYGAGSNIPILNVLKNDTVLTENVIGIWLQKAPSGSVTAPGGEITFGGVDSKRFTGSISYVDCIPGRPWTIPLSGLSVKGQSIPVPGVMAAIDTGSTAMLIPKSASDAIHANIPGAEQLINQGNIWVIPCSGNTPVTLTFGSFTADIPYSSLAMQSTRQMTSQGEYCLSAAMFPTGTTAVIEEWIIGDVFLNNVYSVYDFQNNAASGGRIGFAQLVSGGTGGGGGSDGSGRGGDGNGAGGDTGSGKDGKDGKDGKGSSAGNRVPILSVQASALILISAIFAML</sequence>
<keyword evidence="2 5" id="KW-0064">Aspartyl protease</keyword>
<evidence type="ECO:0000256" key="3">
    <source>
        <dbReference type="PIRSR" id="PIRSR601461-1"/>
    </source>
</evidence>
<dbReference type="GeneID" id="33565767"/>
<evidence type="ECO:0000259" key="8">
    <source>
        <dbReference type="PROSITE" id="PS51767"/>
    </source>
</evidence>
<keyword evidence="5" id="KW-0378">Hydrolase</keyword>
<accession>A0A1Y2GS83</accession>
<evidence type="ECO:0000256" key="4">
    <source>
        <dbReference type="PIRSR" id="PIRSR601461-2"/>
    </source>
</evidence>
<dbReference type="PROSITE" id="PS51767">
    <property type="entry name" value="PEPTIDASE_A1"/>
    <property type="match status" value="1"/>
</dbReference>
<dbReference type="PROSITE" id="PS00141">
    <property type="entry name" value="ASP_PROTEASE"/>
    <property type="match status" value="2"/>
</dbReference>
<evidence type="ECO:0000313" key="10">
    <source>
        <dbReference type="Proteomes" id="UP000193648"/>
    </source>
</evidence>
<evidence type="ECO:0000256" key="7">
    <source>
        <dbReference type="SAM" id="SignalP"/>
    </source>
</evidence>
<dbReference type="InterPro" id="IPR001461">
    <property type="entry name" value="Aspartic_peptidase_A1"/>
</dbReference>
<feature type="domain" description="Peptidase A1" evidence="8">
    <location>
        <begin position="71"/>
        <end position="392"/>
    </location>
</feature>
<dbReference type="RefSeq" id="XP_021882140.1">
    <property type="nucleotide sequence ID" value="XM_022023923.1"/>
</dbReference>
<gene>
    <name evidence="9" type="ORF">BCR41DRAFT_352226</name>
</gene>
<dbReference type="PRINTS" id="PR00792">
    <property type="entry name" value="PEPSIN"/>
</dbReference>
<evidence type="ECO:0000256" key="2">
    <source>
        <dbReference type="ARBA" id="ARBA00022750"/>
    </source>
</evidence>
<dbReference type="Pfam" id="PF00026">
    <property type="entry name" value="Asp"/>
    <property type="match status" value="1"/>
</dbReference>
<dbReference type="GO" id="GO:0006508">
    <property type="term" value="P:proteolysis"/>
    <property type="evidence" value="ECO:0007669"/>
    <property type="project" value="UniProtKB-KW"/>
</dbReference>
<name>A0A1Y2GS83_9FUNG</name>
<protein>
    <submittedName>
        <fullName evidence="9">Aspartic peptidase domain-containing protein</fullName>
    </submittedName>
</protein>
<feature type="compositionally biased region" description="Basic and acidic residues" evidence="6">
    <location>
        <begin position="423"/>
        <end position="434"/>
    </location>
</feature>
<dbReference type="STRING" id="64571.A0A1Y2GS83"/>
<dbReference type="EMBL" id="MCFF01000015">
    <property type="protein sequence ID" value="ORZ18345.1"/>
    <property type="molecule type" value="Genomic_DNA"/>
</dbReference>
<feature type="compositionally biased region" description="Gly residues" evidence="6">
    <location>
        <begin position="400"/>
        <end position="422"/>
    </location>
</feature>
<feature type="active site" evidence="3">
    <location>
        <position position="272"/>
    </location>
</feature>
<reference evidence="9 10" key="1">
    <citation type="submission" date="2016-07" db="EMBL/GenBank/DDBJ databases">
        <title>Pervasive Adenine N6-methylation of Active Genes in Fungi.</title>
        <authorList>
            <consortium name="DOE Joint Genome Institute"/>
            <person name="Mondo S.J."/>
            <person name="Dannebaum R.O."/>
            <person name="Kuo R.C."/>
            <person name="Labutti K."/>
            <person name="Haridas S."/>
            <person name="Kuo A."/>
            <person name="Salamov A."/>
            <person name="Ahrendt S.R."/>
            <person name="Lipzen A."/>
            <person name="Sullivan W."/>
            <person name="Andreopoulos W.B."/>
            <person name="Clum A."/>
            <person name="Lindquist E."/>
            <person name="Daum C."/>
            <person name="Ramamoorthy G.K."/>
            <person name="Gryganskyi A."/>
            <person name="Culley D."/>
            <person name="Magnuson J.K."/>
            <person name="James T.Y."/>
            <person name="O'Malley M.A."/>
            <person name="Stajich J.E."/>
            <person name="Spatafora J.W."/>
            <person name="Visel A."/>
            <person name="Grigoriev I.V."/>
        </authorList>
    </citation>
    <scope>NUCLEOTIDE SEQUENCE [LARGE SCALE GENOMIC DNA]</scope>
    <source>
        <strain evidence="9 10">NRRL 3116</strain>
    </source>
</reference>
<comment type="caution">
    <text evidence="9">The sequence shown here is derived from an EMBL/GenBank/DDBJ whole genome shotgun (WGS) entry which is preliminary data.</text>
</comment>
<dbReference type="SUPFAM" id="SSF50630">
    <property type="entry name" value="Acid proteases"/>
    <property type="match status" value="1"/>
</dbReference>
<organism evidence="9 10">
    <name type="scientific">Lobosporangium transversale</name>
    <dbReference type="NCBI Taxonomy" id="64571"/>
    <lineage>
        <taxon>Eukaryota</taxon>
        <taxon>Fungi</taxon>
        <taxon>Fungi incertae sedis</taxon>
        <taxon>Mucoromycota</taxon>
        <taxon>Mortierellomycotina</taxon>
        <taxon>Mortierellomycetes</taxon>
        <taxon>Mortierellales</taxon>
        <taxon>Mortierellaceae</taxon>
        <taxon>Lobosporangium</taxon>
    </lineage>
</organism>
<feature type="disulfide bond" evidence="4">
    <location>
        <begin position="102"/>
        <end position="107"/>
    </location>
</feature>
<dbReference type="PANTHER" id="PTHR47966">
    <property type="entry name" value="BETA-SITE APP-CLEAVING ENZYME, ISOFORM A-RELATED"/>
    <property type="match status" value="1"/>
</dbReference>
<feature type="chain" id="PRO_5013005656" evidence="7">
    <location>
        <begin position="21"/>
        <end position="462"/>
    </location>
</feature>
<dbReference type="InterPro" id="IPR021109">
    <property type="entry name" value="Peptidase_aspartic_dom_sf"/>
</dbReference>
<evidence type="ECO:0000256" key="5">
    <source>
        <dbReference type="RuleBase" id="RU000454"/>
    </source>
</evidence>
<keyword evidence="5" id="KW-0645">Protease</keyword>
<dbReference type="InterPro" id="IPR034164">
    <property type="entry name" value="Pepsin-like_dom"/>
</dbReference>
<dbReference type="OrthoDB" id="771136at2759"/>
<comment type="similarity">
    <text evidence="1 5">Belongs to the peptidase A1 family.</text>
</comment>
<dbReference type="Gene3D" id="2.40.70.10">
    <property type="entry name" value="Acid Proteases"/>
    <property type="match status" value="2"/>
</dbReference>
<dbReference type="FunCoup" id="A0A1Y2GS83">
    <property type="interactions" value="56"/>
</dbReference>
<dbReference type="GO" id="GO:0004190">
    <property type="term" value="F:aspartic-type endopeptidase activity"/>
    <property type="evidence" value="ECO:0007669"/>
    <property type="project" value="UniProtKB-KW"/>
</dbReference>
<dbReference type="Proteomes" id="UP000193648">
    <property type="component" value="Unassembled WGS sequence"/>
</dbReference>
<evidence type="ECO:0000313" key="9">
    <source>
        <dbReference type="EMBL" id="ORZ18345.1"/>
    </source>
</evidence>
<evidence type="ECO:0000256" key="6">
    <source>
        <dbReference type="SAM" id="MobiDB-lite"/>
    </source>
</evidence>
<feature type="active site" evidence="3">
    <location>
        <position position="89"/>
    </location>
</feature>
<dbReference type="AlphaFoldDB" id="A0A1Y2GS83"/>
<evidence type="ECO:0000256" key="1">
    <source>
        <dbReference type="ARBA" id="ARBA00007447"/>
    </source>
</evidence>
<keyword evidence="4" id="KW-1015">Disulfide bond</keyword>
<keyword evidence="10" id="KW-1185">Reference proteome</keyword>
<dbReference type="InterPro" id="IPR001969">
    <property type="entry name" value="Aspartic_peptidase_AS"/>
</dbReference>
<feature type="region of interest" description="Disordered" evidence="6">
    <location>
        <begin position="400"/>
        <end position="437"/>
    </location>
</feature>
<proteinExistence type="inferred from homology"/>
<dbReference type="InterPro" id="IPR033121">
    <property type="entry name" value="PEPTIDASE_A1"/>
</dbReference>
<feature type="signal peptide" evidence="7">
    <location>
        <begin position="1"/>
        <end position="20"/>
    </location>
</feature>
<dbReference type="PANTHER" id="PTHR47966:SF51">
    <property type="entry name" value="BETA-SITE APP-CLEAVING ENZYME, ISOFORM A-RELATED"/>
    <property type="match status" value="1"/>
</dbReference>